<evidence type="ECO:0000313" key="2">
    <source>
        <dbReference type="EMBL" id="APW62535.1"/>
    </source>
</evidence>
<organism evidence="2 3">
    <name type="scientific">Paludisphaera borealis</name>
    <dbReference type="NCBI Taxonomy" id="1387353"/>
    <lineage>
        <taxon>Bacteria</taxon>
        <taxon>Pseudomonadati</taxon>
        <taxon>Planctomycetota</taxon>
        <taxon>Planctomycetia</taxon>
        <taxon>Isosphaerales</taxon>
        <taxon>Isosphaeraceae</taxon>
        <taxon>Paludisphaera</taxon>
    </lineage>
</organism>
<gene>
    <name evidence="2" type="ORF">BSF38_04083</name>
</gene>
<dbReference type="Gene3D" id="2.40.160.200">
    <property type="entry name" value="LURP1-related"/>
    <property type="match status" value="1"/>
</dbReference>
<evidence type="ECO:0000313" key="3">
    <source>
        <dbReference type="Proteomes" id="UP000186309"/>
    </source>
</evidence>
<dbReference type="Pfam" id="PF04525">
    <property type="entry name" value="LOR"/>
    <property type="match status" value="1"/>
</dbReference>
<accession>A0A1U7CUC8</accession>
<evidence type="ECO:0008006" key="4">
    <source>
        <dbReference type="Google" id="ProtNLM"/>
    </source>
</evidence>
<comment type="similarity">
    <text evidence="1">Belongs to the LOR family.</text>
</comment>
<dbReference type="AlphaFoldDB" id="A0A1U7CUC8"/>
<dbReference type="STRING" id="1387353.BSF38_04083"/>
<dbReference type="RefSeq" id="WP_076348709.1">
    <property type="nucleotide sequence ID" value="NZ_CP019082.1"/>
</dbReference>
<evidence type="ECO:0000256" key="1">
    <source>
        <dbReference type="ARBA" id="ARBA00005437"/>
    </source>
</evidence>
<keyword evidence="3" id="KW-1185">Reference proteome</keyword>
<dbReference type="InterPro" id="IPR038595">
    <property type="entry name" value="LOR_sf"/>
</dbReference>
<name>A0A1U7CUC8_9BACT</name>
<dbReference type="KEGG" id="pbor:BSF38_04083"/>
<reference evidence="3" key="1">
    <citation type="submission" date="2016-12" db="EMBL/GenBank/DDBJ databases">
        <title>Comparative genomics of four Isosphaeraceae planctomycetes: a common pool of plasmids and glycoside hydrolase genes.</title>
        <authorList>
            <person name="Ivanova A."/>
        </authorList>
    </citation>
    <scope>NUCLEOTIDE SEQUENCE [LARGE SCALE GENOMIC DNA]</scope>
    <source>
        <strain evidence="3">PX4</strain>
    </source>
</reference>
<dbReference type="SUPFAM" id="SSF54518">
    <property type="entry name" value="Tubby C-terminal domain-like"/>
    <property type="match status" value="1"/>
</dbReference>
<dbReference type="Proteomes" id="UP000186309">
    <property type="component" value="Chromosome"/>
</dbReference>
<protein>
    <recommendedName>
        <fullName evidence="4">YxjI</fullName>
    </recommendedName>
</protein>
<dbReference type="OrthoDB" id="652307at2"/>
<dbReference type="InterPro" id="IPR007612">
    <property type="entry name" value="LOR"/>
</dbReference>
<proteinExistence type="inferred from homology"/>
<dbReference type="InterPro" id="IPR025659">
    <property type="entry name" value="Tubby-like_C"/>
</dbReference>
<dbReference type="EMBL" id="CP019082">
    <property type="protein sequence ID" value="APW62535.1"/>
    <property type="molecule type" value="Genomic_DNA"/>
</dbReference>
<sequence>MRYVMRQKFFSWGDDFTIQNESGEDVYFVKGTVFSLGDQLSFQDMQGNELAFIRQKLMAWGPTYEIFSERELRAVVKKSLFTFFHCTFSVDVPGPDDLEASGGFTDHEYTFVRGGRVAATVSKQWFTWTDTYGVDVAEGEDDLLILAATVVIDLACHDKKD</sequence>